<dbReference type="EMBL" id="CM000761">
    <property type="protein sequence ID" value="OQU89295.1"/>
    <property type="molecule type" value="Genomic_DNA"/>
</dbReference>
<dbReference type="Gramene" id="OQU89295">
    <property type="protein sequence ID" value="OQU89295"/>
    <property type="gene ID" value="SORBI_3002G169766"/>
</dbReference>
<evidence type="ECO:0000313" key="2">
    <source>
        <dbReference type="Proteomes" id="UP000000768"/>
    </source>
</evidence>
<gene>
    <name evidence="1" type="ORF">SORBI_3002G169766</name>
</gene>
<accession>A0A1W0W4N9</accession>
<reference evidence="1 2" key="1">
    <citation type="journal article" date="2009" name="Nature">
        <title>The Sorghum bicolor genome and the diversification of grasses.</title>
        <authorList>
            <person name="Paterson A.H."/>
            <person name="Bowers J.E."/>
            <person name="Bruggmann R."/>
            <person name="Dubchak I."/>
            <person name="Grimwood J."/>
            <person name="Gundlach H."/>
            <person name="Haberer G."/>
            <person name="Hellsten U."/>
            <person name="Mitros T."/>
            <person name="Poliakov A."/>
            <person name="Schmutz J."/>
            <person name="Spannagl M."/>
            <person name="Tang H."/>
            <person name="Wang X."/>
            <person name="Wicker T."/>
            <person name="Bharti A.K."/>
            <person name="Chapman J."/>
            <person name="Feltus F.A."/>
            <person name="Gowik U."/>
            <person name="Grigoriev I.V."/>
            <person name="Lyons E."/>
            <person name="Maher C.A."/>
            <person name="Martis M."/>
            <person name="Narechania A."/>
            <person name="Otillar R.P."/>
            <person name="Penning B.W."/>
            <person name="Salamov A.A."/>
            <person name="Wang Y."/>
            <person name="Zhang L."/>
            <person name="Carpita N.C."/>
            <person name="Freeling M."/>
            <person name="Gingle A.R."/>
            <person name="Hash C.T."/>
            <person name="Keller B."/>
            <person name="Klein P."/>
            <person name="Kresovich S."/>
            <person name="McCann M.C."/>
            <person name="Ming R."/>
            <person name="Peterson D.G."/>
            <person name="Mehboob-ur-Rahman"/>
            <person name="Ware D."/>
            <person name="Westhoff P."/>
            <person name="Mayer K.F."/>
            <person name="Messing J."/>
            <person name="Rokhsar D.S."/>
        </authorList>
    </citation>
    <scope>NUCLEOTIDE SEQUENCE [LARGE SCALE GENOMIC DNA]</scope>
    <source>
        <strain evidence="2">cv. BTx623</strain>
    </source>
</reference>
<dbReference type="AlphaFoldDB" id="A0A1W0W4N9"/>
<dbReference type="InParanoid" id="A0A1W0W4N9"/>
<organism evidence="1 2">
    <name type="scientific">Sorghum bicolor</name>
    <name type="common">Sorghum</name>
    <name type="synonym">Sorghum vulgare</name>
    <dbReference type="NCBI Taxonomy" id="4558"/>
    <lineage>
        <taxon>Eukaryota</taxon>
        <taxon>Viridiplantae</taxon>
        <taxon>Streptophyta</taxon>
        <taxon>Embryophyta</taxon>
        <taxon>Tracheophyta</taxon>
        <taxon>Spermatophyta</taxon>
        <taxon>Magnoliopsida</taxon>
        <taxon>Liliopsida</taxon>
        <taxon>Poales</taxon>
        <taxon>Poaceae</taxon>
        <taxon>PACMAD clade</taxon>
        <taxon>Panicoideae</taxon>
        <taxon>Andropogonodae</taxon>
        <taxon>Andropogoneae</taxon>
        <taxon>Sorghinae</taxon>
        <taxon>Sorghum</taxon>
    </lineage>
</organism>
<name>A0A1W0W4N9_SORBI</name>
<evidence type="ECO:0000313" key="1">
    <source>
        <dbReference type="EMBL" id="OQU89295.1"/>
    </source>
</evidence>
<sequence>MQMLYCCEHVGPIRGRFAALMVLLLRWMLYHRCCLGPLACRFFAVASALAPSADALPRRWFSLLGRMLCCLEFLADVLPLLGPLSCKFSTLSVLAPSANALPRRWSRCLGRCFAAWSF</sequence>
<dbReference type="Proteomes" id="UP000000768">
    <property type="component" value="Chromosome 2"/>
</dbReference>
<reference evidence="2" key="2">
    <citation type="journal article" date="2018" name="Plant J.">
        <title>The Sorghum bicolor reference genome: improved assembly, gene annotations, a transcriptome atlas, and signatures of genome organization.</title>
        <authorList>
            <person name="McCormick R.F."/>
            <person name="Truong S.K."/>
            <person name="Sreedasyam A."/>
            <person name="Jenkins J."/>
            <person name="Shu S."/>
            <person name="Sims D."/>
            <person name="Kennedy M."/>
            <person name="Amirebrahimi M."/>
            <person name="Weers B.D."/>
            <person name="McKinley B."/>
            <person name="Mattison A."/>
            <person name="Morishige D.T."/>
            <person name="Grimwood J."/>
            <person name="Schmutz J."/>
            <person name="Mullet J.E."/>
        </authorList>
    </citation>
    <scope>NUCLEOTIDE SEQUENCE [LARGE SCALE GENOMIC DNA]</scope>
    <source>
        <strain evidence="2">cv. BTx623</strain>
    </source>
</reference>
<protein>
    <submittedName>
        <fullName evidence="1">Uncharacterized protein</fullName>
    </submittedName>
</protein>
<keyword evidence="2" id="KW-1185">Reference proteome</keyword>
<proteinExistence type="predicted"/>